<evidence type="ECO:0000256" key="7">
    <source>
        <dbReference type="ARBA" id="ARBA00022793"/>
    </source>
</evidence>
<keyword evidence="13" id="KW-0325">Glycoprotein</keyword>
<evidence type="ECO:0000256" key="8">
    <source>
        <dbReference type="ARBA" id="ARBA00022968"/>
    </source>
</evidence>
<keyword evidence="9 15" id="KW-1133">Transmembrane helix</keyword>
<dbReference type="GO" id="GO:0048040">
    <property type="term" value="F:UDP-glucuronate decarboxylase activity"/>
    <property type="evidence" value="ECO:0007669"/>
    <property type="project" value="UniProtKB-EC"/>
</dbReference>
<dbReference type="UniPathway" id="UPA00796">
    <property type="reaction ID" value="UER00771"/>
</dbReference>
<evidence type="ECO:0000256" key="4">
    <source>
        <dbReference type="ARBA" id="ARBA00007505"/>
    </source>
</evidence>
<keyword evidence="12 15" id="KW-0472">Membrane</keyword>
<keyword evidence="11" id="KW-0333">Golgi apparatus</keyword>
<keyword evidence="8" id="KW-0735">Signal-anchor</keyword>
<dbReference type="Gene3D" id="3.40.50.2000">
    <property type="entry name" value="Glycogen Phosphorylase B"/>
    <property type="match status" value="1"/>
</dbReference>
<dbReference type="Pfam" id="PF16363">
    <property type="entry name" value="GDP_Man_Dehyd"/>
    <property type="match status" value="1"/>
</dbReference>
<dbReference type="InterPro" id="IPR044516">
    <property type="entry name" value="UXS-like"/>
</dbReference>
<evidence type="ECO:0000256" key="6">
    <source>
        <dbReference type="ARBA" id="ARBA00022692"/>
    </source>
</evidence>
<gene>
    <name evidence="17" type="ORF">A2531_05180</name>
</gene>
<organism evidence="17 18">
    <name type="scientific">Candidatus Falkowbacteria bacterium RIFOXYD2_FULL_34_120</name>
    <dbReference type="NCBI Taxonomy" id="1798007"/>
    <lineage>
        <taxon>Bacteria</taxon>
        <taxon>Candidatus Falkowiibacteriota</taxon>
    </lineage>
</organism>
<evidence type="ECO:0000256" key="11">
    <source>
        <dbReference type="ARBA" id="ARBA00023034"/>
    </source>
</evidence>
<evidence type="ECO:0000256" key="10">
    <source>
        <dbReference type="ARBA" id="ARBA00023027"/>
    </source>
</evidence>
<reference evidence="17 18" key="1">
    <citation type="journal article" date="2016" name="Nat. Commun.">
        <title>Thousands of microbial genomes shed light on interconnected biogeochemical processes in an aquifer system.</title>
        <authorList>
            <person name="Anantharaman K."/>
            <person name="Brown C.T."/>
            <person name="Hug L.A."/>
            <person name="Sharon I."/>
            <person name="Castelle C.J."/>
            <person name="Probst A.J."/>
            <person name="Thomas B.C."/>
            <person name="Singh A."/>
            <person name="Wilkins M.J."/>
            <person name="Karaoz U."/>
            <person name="Brodie E.L."/>
            <person name="Williams K.H."/>
            <person name="Hubbard S.S."/>
            <person name="Banfield J.F."/>
        </authorList>
    </citation>
    <scope>NUCLEOTIDE SEQUENCE [LARGE SCALE GENOMIC DNA]</scope>
</reference>
<dbReference type="GO" id="GO:0042732">
    <property type="term" value="P:D-xylose metabolic process"/>
    <property type="evidence" value="ECO:0007669"/>
    <property type="project" value="InterPro"/>
</dbReference>
<comment type="similarity">
    <text evidence="4">Belongs to the NAD(P)-dependent epimerase/dehydratase family. UDP-glucuronic acid decarboxylase subfamily.</text>
</comment>
<evidence type="ECO:0000256" key="3">
    <source>
        <dbReference type="ARBA" id="ARBA00005100"/>
    </source>
</evidence>
<dbReference type="SUPFAM" id="SSF53756">
    <property type="entry name" value="UDP-Glycosyltransferase/glycogen phosphorylase"/>
    <property type="match status" value="1"/>
</dbReference>
<evidence type="ECO:0000256" key="13">
    <source>
        <dbReference type="ARBA" id="ARBA00023180"/>
    </source>
</evidence>
<keyword evidence="7" id="KW-0210">Decarboxylase</keyword>
<dbReference type="AlphaFoldDB" id="A0A1F5TMG5"/>
<comment type="subcellular location">
    <subcellularLocation>
        <location evidence="2">Golgi apparatus</location>
        <location evidence="2">Golgi stack membrane</location>
        <topology evidence="2">Single-pass type II membrane protein</topology>
    </subcellularLocation>
</comment>
<accession>A0A1F5TMG5</accession>
<comment type="cofactor">
    <cofactor evidence="1">
        <name>NAD(+)</name>
        <dbReference type="ChEBI" id="CHEBI:57540"/>
    </cofactor>
</comment>
<evidence type="ECO:0000313" key="17">
    <source>
        <dbReference type="EMBL" id="OGF40123.1"/>
    </source>
</evidence>
<dbReference type="FunFam" id="3.40.50.720:FF:000065">
    <property type="entry name" value="UDP-glucuronic acid decarboxylase 1"/>
    <property type="match status" value="1"/>
</dbReference>
<evidence type="ECO:0000256" key="9">
    <source>
        <dbReference type="ARBA" id="ARBA00022989"/>
    </source>
</evidence>
<dbReference type="Gene3D" id="3.40.50.720">
    <property type="entry name" value="NAD(P)-binding Rossmann-like Domain"/>
    <property type="match status" value="1"/>
</dbReference>
<dbReference type="EC" id="4.1.1.35" evidence="5"/>
<keyword evidence="14" id="KW-0456">Lyase</keyword>
<comment type="pathway">
    <text evidence="3">Nucleotide-sugar biosynthesis; UDP-alpha-D-xylose biosynthesis; UDP-alpha-D-xylose from UDP-alpha-D-glucuronate: step 1/1.</text>
</comment>
<evidence type="ECO:0000256" key="12">
    <source>
        <dbReference type="ARBA" id="ARBA00023136"/>
    </source>
</evidence>
<evidence type="ECO:0000256" key="5">
    <source>
        <dbReference type="ARBA" id="ARBA00012290"/>
    </source>
</evidence>
<name>A0A1F5TMG5_9BACT</name>
<dbReference type="PANTHER" id="PTHR43078:SF6">
    <property type="entry name" value="UDP-GLUCURONIC ACID DECARBOXYLASE 1"/>
    <property type="match status" value="1"/>
</dbReference>
<feature type="domain" description="NAD(P)-binding" evidence="16">
    <location>
        <begin position="25"/>
        <end position="326"/>
    </location>
</feature>
<comment type="caution">
    <text evidence="17">The sequence shown here is derived from an EMBL/GenBank/DDBJ whole genome shotgun (WGS) entry which is preliminary data.</text>
</comment>
<dbReference type="GO" id="GO:0070403">
    <property type="term" value="F:NAD+ binding"/>
    <property type="evidence" value="ECO:0007669"/>
    <property type="project" value="InterPro"/>
</dbReference>
<sequence length="536" mass="61470">MVSRLLQNIKIFEYIIMSKDKKTILITGGAGFVGSHLCKRYLGEGHKVICIDNLQKSRTTDNIDPFEKNKNFKFIKHDINNPIEFKEKIDWVMNFACPVSCVDLQVDPIHTAKSNVHGVINMLEIARKHDAVFIQASSSDVYGVREKGEVMREDMLGQVDTLTARACYEEGKRMAETLCMDYHRKYNVNVKIVRIFNTYGPNMYYRDGRVMSNFIIAALNGNNLIIYGDGSFTRSHMYVDDLVEAVDRMMKKSFEFTGPVNVGSTKEITIKELADIVIKMTNSKSRIVYDKELTGDPKFRKPDIGLAKRVLDWEPKVGLEEGVKKTIEHYKNLEMPEKKIIVFATTYYPDMGPAENAMMEMINNMSDTEFYIITTRSRKGLENIKQLGNSLIYRVGPSGIIGKYLFPFIGAWRAYQLSTKYNFRFAWSVMASYGGLAAVFLKFLNKRINFLLTFDKTEAQKKGFLHRSIYMPIYKLIFKTADSVYLTNDAKSDSAVALHSKSGMEVMEYDEDMAKRIKKEYSKLLDKQEGKLARPL</sequence>
<evidence type="ECO:0000256" key="1">
    <source>
        <dbReference type="ARBA" id="ARBA00001911"/>
    </source>
</evidence>
<dbReference type="InterPro" id="IPR036291">
    <property type="entry name" value="NAD(P)-bd_dom_sf"/>
</dbReference>
<proteinExistence type="inferred from homology"/>
<evidence type="ECO:0000256" key="2">
    <source>
        <dbReference type="ARBA" id="ARBA00004447"/>
    </source>
</evidence>
<dbReference type="Proteomes" id="UP000177579">
    <property type="component" value="Unassembled WGS sequence"/>
</dbReference>
<dbReference type="GO" id="GO:0033320">
    <property type="term" value="P:UDP-D-xylose biosynthetic process"/>
    <property type="evidence" value="ECO:0007669"/>
    <property type="project" value="UniProtKB-UniPathway"/>
</dbReference>
<evidence type="ECO:0000256" key="15">
    <source>
        <dbReference type="SAM" id="Phobius"/>
    </source>
</evidence>
<dbReference type="InterPro" id="IPR016040">
    <property type="entry name" value="NAD(P)-bd_dom"/>
</dbReference>
<evidence type="ECO:0000313" key="18">
    <source>
        <dbReference type="Proteomes" id="UP000177579"/>
    </source>
</evidence>
<keyword evidence="10" id="KW-0520">NAD</keyword>
<evidence type="ECO:0000259" key="16">
    <source>
        <dbReference type="Pfam" id="PF16363"/>
    </source>
</evidence>
<dbReference type="PANTHER" id="PTHR43078">
    <property type="entry name" value="UDP-GLUCURONIC ACID DECARBOXYLASE-RELATED"/>
    <property type="match status" value="1"/>
</dbReference>
<feature type="transmembrane region" description="Helical" evidence="15">
    <location>
        <begin position="425"/>
        <end position="444"/>
    </location>
</feature>
<dbReference type="SUPFAM" id="SSF51735">
    <property type="entry name" value="NAD(P)-binding Rossmann-fold domains"/>
    <property type="match status" value="1"/>
</dbReference>
<protein>
    <recommendedName>
        <fullName evidence="5">UDP-glucuronate decarboxylase</fullName>
        <ecNumber evidence="5">4.1.1.35</ecNumber>
    </recommendedName>
</protein>
<evidence type="ECO:0000256" key="14">
    <source>
        <dbReference type="ARBA" id="ARBA00023239"/>
    </source>
</evidence>
<dbReference type="EMBL" id="MFGO01000036">
    <property type="protein sequence ID" value="OGF40123.1"/>
    <property type="molecule type" value="Genomic_DNA"/>
</dbReference>
<keyword evidence="6 15" id="KW-0812">Transmembrane</keyword>
<dbReference type="GO" id="GO:0005737">
    <property type="term" value="C:cytoplasm"/>
    <property type="evidence" value="ECO:0007669"/>
    <property type="project" value="TreeGrafter"/>
</dbReference>